<keyword evidence="1" id="KW-1133">Transmembrane helix</keyword>
<sequence>MQSRHATALVGLLASLAASAAIYYYTGWVLCFLLVPFVPLLFRGRDDERESLTRRACPECGYATSDPEVRYCPRDGTELD</sequence>
<dbReference type="OrthoDB" id="239588at2157"/>
<reference evidence="2 3" key="1">
    <citation type="journal article" date="2019" name="Int. J. Syst. Evol. Microbiol.">
        <title>The Global Catalogue of Microorganisms (GCM) 10K type strain sequencing project: providing services to taxonomists for standard genome sequencing and annotation.</title>
        <authorList>
            <consortium name="The Broad Institute Genomics Platform"/>
            <consortium name="The Broad Institute Genome Sequencing Center for Infectious Disease"/>
            <person name="Wu L."/>
            <person name="Ma J."/>
        </authorList>
    </citation>
    <scope>NUCLEOTIDE SEQUENCE [LARGE SCALE GENOMIC DNA]</scope>
    <source>
        <strain evidence="2 3">JCM 19585</strain>
    </source>
</reference>
<dbReference type="Proteomes" id="UP000628840">
    <property type="component" value="Unassembled WGS sequence"/>
</dbReference>
<dbReference type="AlphaFoldDB" id="A0A830ETW1"/>
<evidence type="ECO:0000256" key="1">
    <source>
        <dbReference type="SAM" id="Phobius"/>
    </source>
</evidence>
<name>A0A830ETW1_9EURY</name>
<dbReference type="EMBL" id="BMPF01000001">
    <property type="protein sequence ID" value="GGL24335.1"/>
    <property type="molecule type" value="Genomic_DNA"/>
</dbReference>
<accession>A0A830ETW1</accession>
<keyword evidence="1" id="KW-0472">Membrane</keyword>
<evidence type="ECO:0000313" key="2">
    <source>
        <dbReference type="EMBL" id="GGL24335.1"/>
    </source>
</evidence>
<evidence type="ECO:0000313" key="3">
    <source>
        <dbReference type="Proteomes" id="UP000628840"/>
    </source>
</evidence>
<feature type="transmembrane region" description="Helical" evidence="1">
    <location>
        <begin position="27"/>
        <end position="44"/>
    </location>
</feature>
<dbReference type="RefSeq" id="WP_188878134.1">
    <property type="nucleotide sequence ID" value="NZ_BMPF01000001.1"/>
</dbReference>
<gene>
    <name evidence="2" type="ORF">GCM10009037_04780</name>
</gene>
<keyword evidence="1" id="KW-0812">Transmembrane</keyword>
<proteinExistence type="predicted"/>
<comment type="caution">
    <text evidence="2">The sequence shown here is derived from an EMBL/GenBank/DDBJ whole genome shotgun (WGS) entry which is preliminary data.</text>
</comment>
<protein>
    <submittedName>
        <fullName evidence="2">Uncharacterized protein</fullName>
    </submittedName>
</protein>
<organism evidence="2 3">
    <name type="scientific">Halarchaeum grantii</name>
    <dbReference type="NCBI Taxonomy" id="1193105"/>
    <lineage>
        <taxon>Archaea</taxon>
        <taxon>Methanobacteriati</taxon>
        <taxon>Methanobacteriota</taxon>
        <taxon>Stenosarchaea group</taxon>
        <taxon>Halobacteria</taxon>
        <taxon>Halobacteriales</taxon>
        <taxon>Halobacteriaceae</taxon>
    </lineage>
</organism>
<keyword evidence="3" id="KW-1185">Reference proteome</keyword>